<organism evidence="3 4">
    <name type="scientific">Albidovulum salinarum</name>
    <dbReference type="NCBI Taxonomy" id="2984153"/>
    <lineage>
        <taxon>Bacteria</taxon>
        <taxon>Pseudomonadati</taxon>
        <taxon>Pseudomonadota</taxon>
        <taxon>Alphaproteobacteria</taxon>
        <taxon>Rhodobacterales</taxon>
        <taxon>Paracoccaceae</taxon>
        <taxon>Albidovulum</taxon>
    </lineage>
</organism>
<dbReference type="PANTHER" id="PTHR30029">
    <property type="entry name" value="STAGE V SPORULATION PROTEIN R"/>
    <property type="match status" value="1"/>
</dbReference>
<dbReference type="EMBL" id="JAOVQO010000016">
    <property type="protein sequence ID" value="MCU9849568.1"/>
    <property type="molecule type" value="Genomic_DNA"/>
</dbReference>
<name>A0ABT2X6J6_9RHOB</name>
<dbReference type="Pfam" id="PF24755">
    <property type="entry name" value="SpoVR_C"/>
    <property type="match status" value="1"/>
</dbReference>
<dbReference type="NCBIfam" id="NF008737">
    <property type="entry name" value="PRK11767.1"/>
    <property type="match status" value="1"/>
</dbReference>
<dbReference type="RefSeq" id="WP_263338416.1">
    <property type="nucleotide sequence ID" value="NZ_JAOVQO010000016.1"/>
</dbReference>
<gene>
    <name evidence="3" type="ORF">OEZ60_16330</name>
</gene>
<dbReference type="InterPro" id="IPR007390">
    <property type="entry name" value="Spore_V_R"/>
</dbReference>
<dbReference type="InterPro" id="IPR057270">
    <property type="entry name" value="Ycgb-like"/>
</dbReference>
<dbReference type="Pfam" id="PF04293">
    <property type="entry name" value="SpoVR"/>
    <property type="match status" value="1"/>
</dbReference>
<feature type="domain" description="SpoVR protein-like N-terminal" evidence="1">
    <location>
        <begin position="16"/>
        <end position="439"/>
    </location>
</feature>
<evidence type="ECO:0000313" key="4">
    <source>
        <dbReference type="Proteomes" id="UP001209535"/>
    </source>
</evidence>
<reference evidence="3 4" key="1">
    <citation type="submission" date="2022-10" db="EMBL/GenBank/DDBJ databases">
        <title>Defluviimonas sp. nov., isolated from ocean surface sediments.</title>
        <authorList>
            <person name="He W."/>
            <person name="Wang L."/>
            <person name="Zhang D.-F."/>
        </authorList>
    </citation>
    <scope>NUCLEOTIDE SEQUENCE [LARGE SCALE GENOMIC DNA]</scope>
    <source>
        <strain evidence="3 4">WL0024</strain>
    </source>
</reference>
<keyword evidence="4" id="KW-1185">Reference proteome</keyword>
<accession>A0ABT2X6J6</accession>
<dbReference type="PANTHER" id="PTHR30029:SF2">
    <property type="entry name" value="STAGE V SPORULATION PROTEIN R"/>
    <property type="match status" value="1"/>
</dbReference>
<dbReference type="InterPro" id="IPR056174">
    <property type="entry name" value="SpoVR_N"/>
</dbReference>
<feature type="domain" description="SpoVR-like C-terminal" evidence="2">
    <location>
        <begin position="443"/>
        <end position="496"/>
    </location>
</feature>
<evidence type="ECO:0000313" key="3">
    <source>
        <dbReference type="EMBL" id="MCU9849568.1"/>
    </source>
</evidence>
<sequence length="498" mass="57896">MARTVRAATPLFEGAEWDFDTLRRSYDAIAKVAAEELELNTYPNQVEIISSEQMLDAYSSIGMPLMYHHWSFGKRFMHDEQLYRKGAQGLAYEIVINSNPCISYCMEDNTMALQALVIAHAAFGHNHFFRNNHLFRQWTDADGILDYLDYARTYVTQCEERYGAREVEHLLDAAHALMPASVFRHRRLPSASLREEAARRRERQEEEERSANYLWDTLDRAVRPSEADEEVRERKRRMGLPEENLLYFLERHSPILKPWQREVLRIVRNIAQYFYPQRQTKVMNEGCACFVHYYITNALHDAGQLTDGAMLEILHNHTNVVTQPGYGTPGHATFNPYAIGFAMMQDIRRICEAPTEEDREWFPDIAGAKDWRGVLKDAWANYRDESFVQQFLSPKVMRDYRMFALTDDEGDPFYTVNAIHDERGYRELRAALARSLDVSVNDPDIHVSDVDLLGDRRLRLRHIQRDGVPLDPATRDATLGYLGQLWGYEVALDEIRSE</sequence>
<proteinExistence type="predicted"/>
<protein>
    <submittedName>
        <fullName evidence="3">SpoVR family protein</fullName>
    </submittedName>
</protein>
<comment type="caution">
    <text evidence="3">The sequence shown here is derived from an EMBL/GenBank/DDBJ whole genome shotgun (WGS) entry which is preliminary data.</text>
</comment>
<dbReference type="Proteomes" id="UP001209535">
    <property type="component" value="Unassembled WGS sequence"/>
</dbReference>
<evidence type="ECO:0000259" key="2">
    <source>
        <dbReference type="Pfam" id="PF24755"/>
    </source>
</evidence>
<evidence type="ECO:0000259" key="1">
    <source>
        <dbReference type="Pfam" id="PF04293"/>
    </source>
</evidence>
<dbReference type="InterPro" id="IPR057008">
    <property type="entry name" value="SpoVR-like_C"/>
</dbReference>